<accession>A0A4Z2IN10</accession>
<feature type="compositionally biased region" description="Polar residues" evidence="1">
    <location>
        <begin position="71"/>
        <end position="84"/>
    </location>
</feature>
<proteinExistence type="predicted"/>
<organism evidence="2 3">
    <name type="scientific">Liparis tanakae</name>
    <name type="common">Tanaka's snailfish</name>
    <dbReference type="NCBI Taxonomy" id="230148"/>
    <lineage>
        <taxon>Eukaryota</taxon>
        <taxon>Metazoa</taxon>
        <taxon>Chordata</taxon>
        <taxon>Craniata</taxon>
        <taxon>Vertebrata</taxon>
        <taxon>Euteleostomi</taxon>
        <taxon>Actinopterygii</taxon>
        <taxon>Neopterygii</taxon>
        <taxon>Teleostei</taxon>
        <taxon>Neoteleostei</taxon>
        <taxon>Acanthomorphata</taxon>
        <taxon>Eupercaria</taxon>
        <taxon>Perciformes</taxon>
        <taxon>Cottioidei</taxon>
        <taxon>Cottales</taxon>
        <taxon>Liparidae</taxon>
        <taxon>Liparis</taxon>
    </lineage>
</organism>
<evidence type="ECO:0000313" key="2">
    <source>
        <dbReference type="EMBL" id="TNN79098.1"/>
    </source>
</evidence>
<dbReference type="AlphaFoldDB" id="A0A4Z2IN10"/>
<keyword evidence="3" id="KW-1185">Reference proteome</keyword>
<evidence type="ECO:0000313" key="3">
    <source>
        <dbReference type="Proteomes" id="UP000314294"/>
    </source>
</evidence>
<feature type="compositionally biased region" description="Low complexity" evidence="1">
    <location>
        <begin position="9"/>
        <end position="42"/>
    </location>
</feature>
<name>A0A4Z2IN10_9TELE</name>
<evidence type="ECO:0000256" key="1">
    <source>
        <dbReference type="SAM" id="MobiDB-lite"/>
    </source>
</evidence>
<protein>
    <submittedName>
        <fullName evidence="2">Uncharacterized protein</fullName>
    </submittedName>
</protein>
<feature type="compositionally biased region" description="Low complexity" evidence="1">
    <location>
        <begin position="58"/>
        <end position="67"/>
    </location>
</feature>
<gene>
    <name evidence="2" type="ORF">EYF80_010777</name>
</gene>
<comment type="caution">
    <text evidence="2">The sequence shown here is derived from an EMBL/GenBank/DDBJ whole genome shotgun (WGS) entry which is preliminary data.</text>
</comment>
<dbReference type="Proteomes" id="UP000314294">
    <property type="component" value="Unassembled WGS sequence"/>
</dbReference>
<sequence length="112" mass="11867">MRRKRLDASRLSPLASRLSPLASRLSPLASRLSPLASRLSPPVSRAGVTSEPPKLETTELLEAGTEGNSQGGDSENTHYTSASVYTMGPGAPRSRWSCDGRCGSPVTSTLNR</sequence>
<reference evidence="2 3" key="1">
    <citation type="submission" date="2019-03" db="EMBL/GenBank/DDBJ databases">
        <title>First draft genome of Liparis tanakae, snailfish: a comprehensive survey of snailfish specific genes.</title>
        <authorList>
            <person name="Kim W."/>
            <person name="Song I."/>
            <person name="Jeong J.-H."/>
            <person name="Kim D."/>
            <person name="Kim S."/>
            <person name="Ryu S."/>
            <person name="Song J.Y."/>
            <person name="Lee S.K."/>
        </authorList>
    </citation>
    <scope>NUCLEOTIDE SEQUENCE [LARGE SCALE GENOMIC DNA]</scope>
    <source>
        <tissue evidence="2">Muscle</tissue>
    </source>
</reference>
<dbReference type="EMBL" id="SRLO01000068">
    <property type="protein sequence ID" value="TNN79098.1"/>
    <property type="molecule type" value="Genomic_DNA"/>
</dbReference>
<feature type="region of interest" description="Disordered" evidence="1">
    <location>
        <begin position="1"/>
        <end position="112"/>
    </location>
</feature>